<proteinExistence type="inferred from homology"/>
<dbReference type="RefSeq" id="XP_033446723.1">
    <property type="nucleotide sequence ID" value="XM_033593286.1"/>
</dbReference>
<dbReference type="OrthoDB" id="3785142at2759"/>
<evidence type="ECO:0000256" key="8">
    <source>
        <dbReference type="ARBA" id="ARBA00023288"/>
    </source>
</evidence>
<protein>
    <recommendedName>
        <fullName evidence="10">CFEM domain-containing protein</fullName>
    </recommendedName>
</protein>
<gene>
    <name evidence="11" type="ORF">M421DRAFT_422805</name>
</gene>
<keyword evidence="4" id="KW-0964">Secreted</keyword>
<keyword evidence="8" id="KW-0449">Lipoprotein</keyword>
<dbReference type="InterPro" id="IPR008427">
    <property type="entry name" value="Extracellular_membr_CFEM_dom"/>
</dbReference>
<keyword evidence="12" id="KW-1185">Reference proteome</keyword>
<dbReference type="Proteomes" id="UP000800082">
    <property type="component" value="Unassembled WGS sequence"/>
</dbReference>
<dbReference type="Pfam" id="PF05730">
    <property type="entry name" value="CFEM"/>
    <property type="match status" value="1"/>
</dbReference>
<evidence type="ECO:0000256" key="7">
    <source>
        <dbReference type="ARBA" id="ARBA00023157"/>
    </source>
</evidence>
<evidence type="ECO:0000256" key="2">
    <source>
        <dbReference type="ARBA" id="ARBA00004613"/>
    </source>
</evidence>
<evidence type="ECO:0000256" key="3">
    <source>
        <dbReference type="ARBA" id="ARBA00010031"/>
    </source>
</evidence>
<keyword evidence="6 9" id="KW-0732">Signal</keyword>
<evidence type="ECO:0000256" key="1">
    <source>
        <dbReference type="ARBA" id="ARBA00004589"/>
    </source>
</evidence>
<evidence type="ECO:0000313" key="12">
    <source>
        <dbReference type="Proteomes" id="UP000800082"/>
    </source>
</evidence>
<dbReference type="EMBL" id="ML978977">
    <property type="protein sequence ID" value="KAF1926471.1"/>
    <property type="molecule type" value="Genomic_DNA"/>
</dbReference>
<keyword evidence="5" id="KW-0325">Glycoprotein</keyword>
<evidence type="ECO:0000256" key="6">
    <source>
        <dbReference type="ARBA" id="ARBA00022729"/>
    </source>
</evidence>
<comment type="subcellular location">
    <subcellularLocation>
        <location evidence="1">Membrane</location>
        <topology evidence="1">Lipid-anchor</topology>
        <topology evidence="1">GPI-anchor</topology>
    </subcellularLocation>
    <subcellularLocation>
        <location evidence="2">Secreted</location>
    </subcellularLocation>
</comment>
<sequence length="104" mass="10554">MRITIEIALLVGSAAVALASPTAYPDSTSAKPKDDNKALAVKVTSVGSCPMSCWNEAAAKAGCDPNTSDACLCGPFFNAVTYCTAQTCSASDNLAALNFLSPAC</sequence>
<name>A0A6A5RDX0_9PLEO</name>
<dbReference type="GO" id="GO:0098552">
    <property type="term" value="C:side of membrane"/>
    <property type="evidence" value="ECO:0007669"/>
    <property type="project" value="UniProtKB-KW"/>
</dbReference>
<evidence type="ECO:0000256" key="9">
    <source>
        <dbReference type="SAM" id="SignalP"/>
    </source>
</evidence>
<keyword evidence="5" id="KW-0336">GPI-anchor</keyword>
<feature type="chain" id="PRO_5025376378" description="CFEM domain-containing protein" evidence="9">
    <location>
        <begin position="20"/>
        <end position="104"/>
    </location>
</feature>
<dbReference type="GO" id="GO:0005576">
    <property type="term" value="C:extracellular region"/>
    <property type="evidence" value="ECO:0007669"/>
    <property type="project" value="UniProtKB-SubCell"/>
</dbReference>
<dbReference type="GeneID" id="54350954"/>
<feature type="domain" description="CFEM" evidence="10">
    <location>
        <begin position="44"/>
        <end position="104"/>
    </location>
</feature>
<comment type="similarity">
    <text evidence="3">Belongs to the RBT5 family.</text>
</comment>
<reference evidence="11" key="1">
    <citation type="journal article" date="2020" name="Stud. Mycol.">
        <title>101 Dothideomycetes genomes: a test case for predicting lifestyles and emergence of pathogens.</title>
        <authorList>
            <person name="Haridas S."/>
            <person name="Albert R."/>
            <person name="Binder M."/>
            <person name="Bloem J."/>
            <person name="Labutti K."/>
            <person name="Salamov A."/>
            <person name="Andreopoulos B."/>
            <person name="Baker S."/>
            <person name="Barry K."/>
            <person name="Bills G."/>
            <person name="Bluhm B."/>
            <person name="Cannon C."/>
            <person name="Castanera R."/>
            <person name="Culley D."/>
            <person name="Daum C."/>
            <person name="Ezra D."/>
            <person name="Gonzalez J."/>
            <person name="Henrissat B."/>
            <person name="Kuo A."/>
            <person name="Liang C."/>
            <person name="Lipzen A."/>
            <person name="Lutzoni F."/>
            <person name="Magnuson J."/>
            <person name="Mondo S."/>
            <person name="Nolan M."/>
            <person name="Ohm R."/>
            <person name="Pangilinan J."/>
            <person name="Park H.-J."/>
            <person name="Ramirez L."/>
            <person name="Alfaro M."/>
            <person name="Sun H."/>
            <person name="Tritt A."/>
            <person name="Yoshinaga Y."/>
            <person name="Zwiers L.-H."/>
            <person name="Turgeon B."/>
            <person name="Goodwin S."/>
            <person name="Spatafora J."/>
            <person name="Crous P."/>
            <person name="Grigoriev I."/>
        </authorList>
    </citation>
    <scope>NUCLEOTIDE SEQUENCE</scope>
    <source>
        <strain evidence="11">CBS 183.55</strain>
    </source>
</reference>
<dbReference type="AlphaFoldDB" id="A0A6A5RDX0"/>
<evidence type="ECO:0000259" key="10">
    <source>
        <dbReference type="Pfam" id="PF05730"/>
    </source>
</evidence>
<keyword evidence="5" id="KW-0472">Membrane</keyword>
<accession>A0A6A5RDX0</accession>
<evidence type="ECO:0000256" key="5">
    <source>
        <dbReference type="ARBA" id="ARBA00022622"/>
    </source>
</evidence>
<organism evidence="11 12">
    <name type="scientific">Didymella exigua CBS 183.55</name>
    <dbReference type="NCBI Taxonomy" id="1150837"/>
    <lineage>
        <taxon>Eukaryota</taxon>
        <taxon>Fungi</taxon>
        <taxon>Dikarya</taxon>
        <taxon>Ascomycota</taxon>
        <taxon>Pezizomycotina</taxon>
        <taxon>Dothideomycetes</taxon>
        <taxon>Pleosporomycetidae</taxon>
        <taxon>Pleosporales</taxon>
        <taxon>Pleosporineae</taxon>
        <taxon>Didymellaceae</taxon>
        <taxon>Didymella</taxon>
    </lineage>
</organism>
<feature type="signal peptide" evidence="9">
    <location>
        <begin position="1"/>
        <end position="19"/>
    </location>
</feature>
<evidence type="ECO:0000313" key="11">
    <source>
        <dbReference type="EMBL" id="KAF1926471.1"/>
    </source>
</evidence>
<keyword evidence="7" id="KW-1015">Disulfide bond</keyword>
<evidence type="ECO:0000256" key="4">
    <source>
        <dbReference type="ARBA" id="ARBA00022525"/>
    </source>
</evidence>